<comment type="caution">
    <text evidence="2">The sequence shown here is derived from an EMBL/GenBank/DDBJ whole genome shotgun (WGS) entry which is preliminary data.</text>
</comment>
<proteinExistence type="predicted"/>
<evidence type="ECO:0000256" key="1">
    <source>
        <dbReference type="SAM" id="MobiDB-lite"/>
    </source>
</evidence>
<keyword evidence="3" id="KW-1185">Reference proteome</keyword>
<sequence>MTPTISSVVGNDQSPSSTDQSHQSLGTLTPALPTGPSSPEELGWDSWGQKEFMTANRNWQAVLDFFDSVVRGRVSFSCLRLQEPEEFDLWRHKTPKSAATSNPDSNPDSNPSLSHVHILGGQLRTAEATAADLAVGVREAEVLTSSPRGEEPDAVEGFVMAGERSSDGSGRGARGRGIIPDDRRLSTAAGVGPKAGPRSGRPGGGVQRRTYKVQSVPREGGG</sequence>
<feature type="region of interest" description="Disordered" evidence="1">
    <location>
        <begin position="1"/>
        <end position="44"/>
    </location>
</feature>
<feature type="region of interest" description="Disordered" evidence="1">
    <location>
        <begin position="161"/>
        <end position="222"/>
    </location>
</feature>
<organism evidence="2 3">
    <name type="scientific">Volvox africanus</name>
    <dbReference type="NCBI Taxonomy" id="51714"/>
    <lineage>
        <taxon>Eukaryota</taxon>
        <taxon>Viridiplantae</taxon>
        <taxon>Chlorophyta</taxon>
        <taxon>core chlorophytes</taxon>
        <taxon>Chlorophyceae</taxon>
        <taxon>CS clade</taxon>
        <taxon>Chlamydomonadales</taxon>
        <taxon>Volvocaceae</taxon>
        <taxon>Volvox</taxon>
    </lineage>
</organism>
<evidence type="ECO:0000313" key="3">
    <source>
        <dbReference type="Proteomes" id="UP000747399"/>
    </source>
</evidence>
<accession>A0A8J4BJE7</accession>
<dbReference type="AlphaFoldDB" id="A0A8J4BJE7"/>
<reference evidence="2" key="1">
    <citation type="journal article" date="2021" name="Proc. Natl. Acad. Sci. U.S.A.">
        <title>Three genomes in the algal genus Volvox reveal the fate of a haploid sex-determining region after a transition to homothallism.</title>
        <authorList>
            <person name="Yamamoto K."/>
            <person name="Hamaji T."/>
            <person name="Kawai-Toyooka H."/>
            <person name="Matsuzaki R."/>
            <person name="Takahashi F."/>
            <person name="Nishimura Y."/>
            <person name="Kawachi M."/>
            <person name="Noguchi H."/>
            <person name="Minakuchi Y."/>
            <person name="Umen J.G."/>
            <person name="Toyoda A."/>
            <person name="Nozaki H."/>
        </authorList>
    </citation>
    <scope>NUCLEOTIDE SEQUENCE</scope>
    <source>
        <strain evidence="2">NIES-3780</strain>
    </source>
</reference>
<dbReference type="EMBL" id="BNCO01000037">
    <property type="protein sequence ID" value="GIL59977.1"/>
    <property type="molecule type" value="Genomic_DNA"/>
</dbReference>
<feature type="compositionally biased region" description="Polar residues" evidence="1">
    <location>
        <begin position="1"/>
        <end position="27"/>
    </location>
</feature>
<feature type="region of interest" description="Disordered" evidence="1">
    <location>
        <begin position="92"/>
        <end position="115"/>
    </location>
</feature>
<dbReference type="Proteomes" id="UP000747399">
    <property type="component" value="Unassembled WGS sequence"/>
</dbReference>
<evidence type="ECO:0000313" key="2">
    <source>
        <dbReference type="EMBL" id="GIL59977.1"/>
    </source>
</evidence>
<protein>
    <submittedName>
        <fullName evidence="2">Uncharacterized protein</fullName>
    </submittedName>
</protein>
<feature type="compositionally biased region" description="Low complexity" evidence="1">
    <location>
        <begin position="101"/>
        <end position="112"/>
    </location>
</feature>
<name>A0A8J4BJE7_9CHLO</name>
<gene>
    <name evidence="2" type="ORF">Vafri_14620</name>
</gene>